<evidence type="ECO:0000313" key="4">
    <source>
        <dbReference type="EMBL" id="KAF9701329.1"/>
    </source>
</evidence>
<accession>A0A8H7JBB5</accession>
<dbReference type="SUPFAM" id="SSF57701">
    <property type="entry name" value="Zn2/Cys6 DNA-binding domain"/>
    <property type="match status" value="1"/>
</dbReference>
<sequence>MEASNSDIVMAQLSSMSNGTNAAAGDSQAHDTVITHTDNQIALQQLTPSLSGDKTNMDWTAPETSSPPTAPGVLHALARSVATSPSVRQASSDPRQPHSDMDGDSLPELSKTTELDVPTAPATSDTKERTARQAAKRTRTESALDGVSPAPKKAVKRPRVEVVISVTKSPAKTKAPTKLDTNSKDHNAEEGGGSSVEHEIQTAAVSAESEVSFSRPKELSKIAPKKSTSISGRRRACDTCKRRKVKCKHKFAEDEVDDSSELKKETSSRKPTVKTPKVTKQSPIGERDEPVSFEASAPNAEVQREQMVDADDHSQDAEEELPKKTKAQKKAPPKKAAAPPGRISKRNRNPPERFGDPEERLPAKATPVKKSTSKVFDPVYITTNSTSRLGKADMYRMLLSDAAWSSLSADQQMTLVSMLPTTPEHQQLIGRIRAGETEGTRPWTFTLSNDCFRTDVAKFKEDLKNGHLAKTWQAAAEQAVIERAAGEYDEWKAKEAELWWGQKGK</sequence>
<organism evidence="4 5">
    <name type="scientific">Ascochyta lentis</name>
    <dbReference type="NCBI Taxonomy" id="205686"/>
    <lineage>
        <taxon>Eukaryota</taxon>
        <taxon>Fungi</taxon>
        <taxon>Dikarya</taxon>
        <taxon>Ascomycota</taxon>
        <taxon>Pezizomycotina</taxon>
        <taxon>Dothideomycetes</taxon>
        <taxon>Pleosporomycetidae</taxon>
        <taxon>Pleosporales</taxon>
        <taxon>Pleosporineae</taxon>
        <taxon>Didymellaceae</taxon>
        <taxon>Ascochyta</taxon>
    </lineage>
</organism>
<evidence type="ECO:0000313" key="5">
    <source>
        <dbReference type="Proteomes" id="UP000651452"/>
    </source>
</evidence>
<name>A0A8H7JBB5_9PLEO</name>
<dbReference type="EMBL" id="RZGK01000002">
    <property type="protein sequence ID" value="KAF9701329.1"/>
    <property type="molecule type" value="Genomic_DNA"/>
</dbReference>
<keyword evidence="1" id="KW-0539">Nucleus</keyword>
<protein>
    <recommendedName>
        <fullName evidence="3">ASX DEUBAD domain-containing protein</fullName>
    </recommendedName>
</protein>
<evidence type="ECO:0000256" key="2">
    <source>
        <dbReference type="SAM" id="MobiDB-lite"/>
    </source>
</evidence>
<reference evidence="4" key="2">
    <citation type="submission" date="2020-09" db="EMBL/GenBank/DDBJ databases">
        <title>Reference genome assembly for Australian Ascochyta lentis isolate Al4.</title>
        <authorList>
            <person name="Lee R.C."/>
            <person name="Farfan-Caceres L.M."/>
            <person name="Debler J.W."/>
            <person name="Williams A.H."/>
            <person name="Henares B.M."/>
        </authorList>
    </citation>
    <scope>NUCLEOTIDE SEQUENCE</scope>
    <source>
        <strain evidence="4">Al4</strain>
    </source>
</reference>
<dbReference type="Proteomes" id="UP000651452">
    <property type="component" value="Unassembled WGS sequence"/>
</dbReference>
<dbReference type="AlphaFoldDB" id="A0A8H7JBB5"/>
<evidence type="ECO:0000256" key="1">
    <source>
        <dbReference type="ARBA" id="ARBA00023242"/>
    </source>
</evidence>
<dbReference type="OrthoDB" id="2289918at2759"/>
<dbReference type="CDD" id="cd00067">
    <property type="entry name" value="GAL4"/>
    <property type="match status" value="1"/>
</dbReference>
<feature type="region of interest" description="Disordered" evidence="2">
    <location>
        <begin position="18"/>
        <end position="369"/>
    </location>
</feature>
<dbReference type="InterPro" id="IPR036864">
    <property type="entry name" value="Zn2-C6_fun-type_DNA-bd_sf"/>
</dbReference>
<feature type="compositionally biased region" description="Basic residues" evidence="2">
    <location>
        <begin position="324"/>
        <end position="333"/>
    </location>
</feature>
<dbReference type="GO" id="GO:0000981">
    <property type="term" value="F:DNA-binding transcription factor activity, RNA polymerase II-specific"/>
    <property type="evidence" value="ECO:0007669"/>
    <property type="project" value="InterPro"/>
</dbReference>
<reference evidence="4" key="1">
    <citation type="submission" date="2018-12" db="EMBL/GenBank/DDBJ databases">
        <authorList>
            <person name="Syme R.A."/>
            <person name="Farfan-Caceres L."/>
            <person name="Lichtenzveig J."/>
        </authorList>
    </citation>
    <scope>NUCLEOTIDE SEQUENCE</scope>
    <source>
        <strain evidence="4">Al4</strain>
    </source>
</reference>
<feature type="domain" description="ASX DEUBAD" evidence="3">
    <location>
        <begin position="372"/>
        <end position="502"/>
    </location>
</feature>
<feature type="compositionally biased region" description="Low complexity" evidence="2">
    <location>
        <begin position="203"/>
        <end position="212"/>
    </location>
</feature>
<dbReference type="GO" id="GO:0008270">
    <property type="term" value="F:zinc ion binding"/>
    <property type="evidence" value="ECO:0007669"/>
    <property type="project" value="InterPro"/>
</dbReference>
<proteinExistence type="predicted"/>
<feature type="compositionally biased region" description="Polar residues" evidence="2">
    <location>
        <begin position="81"/>
        <end position="94"/>
    </location>
</feature>
<gene>
    <name evidence="4" type="ORF">EKO04_000112</name>
</gene>
<evidence type="ECO:0000259" key="3">
    <source>
        <dbReference type="Pfam" id="PF13919"/>
    </source>
</evidence>
<dbReference type="InterPro" id="IPR028020">
    <property type="entry name" value="ASX_DEUBAD_dom"/>
</dbReference>
<comment type="caution">
    <text evidence="4">The sequence shown here is derived from an EMBL/GenBank/DDBJ whole genome shotgun (WGS) entry which is preliminary data.</text>
</comment>
<dbReference type="InterPro" id="IPR001138">
    <property type="entry name" value="Zn2Cys6_DnaBD"/>
</dbReference>
<dbReference type="Pfam" id="PF13919">
    <property type="entry name" value="ASXH"/>
    <property type="match status" value="1"/>
</dbReference>
<feature type="compositionally biased region" description="Basic and acidic residues" evidence="2">
    <location>
        <begin position="302"/>
        <end position="323"/>
    </location>
</feature>
<feature type="compositionally biased region" description="Low complexity" evidence="2">
    <location>
        <begin position="167"/>
        <end position="178"/>
    </location>
</feature>
<feature type="compositionally biased region" description="Polar residues" evidence="2">
    <location>
        <begin position="34"/>
        <end position="58"/>
    </location>
</feature>
<keyword evidence="5" id="KW-1185">Reference proteome</keyword>
<feature type="compositionally biased region" description="Basic and acidic residues" evidence="2">
    <location>
        <begin position="349"/>
        <end position="362"/>
    </location>
</feature>